<dbReference type="EMBL" id="CP034412">
    <property type="protein sequence ID" value="QCY48355.1"/>
    <property type="molecule type" value="Genomic_DNA"/>
</dbReference>
<accession>A0A5B7WY80</accession>
<feature type="transmembrane region" description="Helical" evidence="1">
    <location>
        <begin position="72"/>
        <end position="94"/>
    </location>
</feature>
<keyword evidence="3" id="KW-1185">Reference proteome</keyword>
<protein>
    <submittedName>
        <fullName evidence="2">Uncharacterized protein</fullName>
    </submittedName>
</protein>
<dbReference type="KEGG" id="gcr:GcLGCM259_2648"/>
<dbReference type="RefSeq" id="WP_342773562.1">
    <property type="nucleotide sequence ID" value="NZ_CP034412.1"/>
</dbReference>
<dbReference type="AlphaFoldDB" id="A0A5B7WY80"/>
<keyword evidence="1" id="KW-1133">Transmembrane helix</keyword>
<evidence type="ECO:0000313" key="2">
    <source>
        <dbReference type="EMBL" id="QCY48355.1"/>
    </source>
</evidence>
<gene>
    <name evidence="2" type="ORF">GcLGCM259_2648</name>
</gene>
<sequence>MAYAARHGQGERRASGRDLLTSVLAVAYTVFLVFAAGWHFLLLSFIIYAPATILFVMARREQGRKAFEGREPVIFALSLLGALLGVVALGAGWIHF</sequence>
<feature type="transmembrane region" description="Helical" evidence="1">
    <location>
        <begin position="25"/>
        <end position="51"/>
    </location>
</feature>
<dbReference type="Proteomes" id="UP000307000">
    <property type="component" value="Chromosome"/>
</dbReference>
<proteinExistence type="predicted"/>
<keyword evidence="1" id="KW-0472">Membrane</keyword>
<name>A0A5B7WY80_9MICC</name>
<organism evidence="2 3">
    <name type="scientific">Glutamicibacter creatinolyticus</name>
    <dbReference type="NCBI Taxonomy" id="162496"/>
    <lineage>
        <taxon>Bacteria</taxon>
        <taxon>Bacillati</taxon>
        <taxon>Actinomycetota</taxon>
        <taxon>Actinomycetes</taxon>
        <taxon>Micrococcales</taxon>
        <taxon>Micrococcaceae</taxon>
        <taxon>Glutamicibacter</taxon>
    </lineage>
</organism>
<reference evidence="2 3" key="1">
    <citation type="submission" date="2018-12" db="EMBL/GenBank/DDBJ databases">
        <title>Complete Genome Sequence of Glutamicibacter creatinolyticus strain LGCM259,isolated from an abscess of a 12-year-old mare in Italy.</title>
        <authorList>
            <person name="Santos R.G."/>
            <person name="Silva A.L."/>
            <person name="Seyffert N."/>
            <person name="Castro T.L.P."/>
            <person name="Attili A.R."/>
            <person name="Rifici C."/>
            <person name="Mazzullo G."/>
            <person name="Brenig B."/>
            <person name="Venanzi F."/>
            <person name="Azevedo V."/>
        </authorList>
    </citation>
    <scope>NUCLEOTIDE SEQUENCE [LARGE SCALE GENOMIC DNA]</scope>
    <source>
        <strain evidence="2 3">LGCM 259</strain>
    </source>
</reference>
<evidence type="ECO:0000313" key="3">
    <source>
        <dbReference type="Proteomes" id="UP000307000"/>
    </source>
</evidence>
<keyword evidence="1" id="KW-0812">Transmembrane</keyword>
<evidence type="ECO:0000256" key="1">
    <source>
        <dbReference type="SAM" id="Phobius"/>
    </source>
</evidence>